<reference evidence="1" key="1">
    <citation type="journal article" date="2015" name="Nature">
        <title>Complex archaea that bridge the gap between prokaryotes and eukaryotes.</title>
        <authorList>
            <person name="Spang A."/>
            <person name="Saw J.H."/>
            <person name="Jorgensen S.L."/>
            <person name="Zaremba-Niedzwiedzka K."/>
            <person name="Martijn J."/>
            <person name="Lind A.E."/>
            <person name="van Eijk R."/>
            <person name="Schleper C."/>
            <person name="Guy L."/>
            <person name="Ettema T.J."/>
        </authorList>
    </citation>
    <scope>NUCLEOTIDE SEQUENCE</scope>
</reference>
<dbReference type="AlphaFoldDB" id="A0A0F9RS88"/>
<accession>A0A0F9RS88</accession>
<protein>
    <submittedName>
        <fullName evidence="1">Uncharacterized protein</fullName>
    </submittedName>
</protein>
<proteinExistence type="predicted"/>
<evidence type="ECO:0000313" key="1">
    <source>
        <dbReference type="EMBL" id="KKN27831.1"/>
    </source>
</evidence>
<organism evidence="1">
    <name type="scientific">marine sediment metagenome</name>
    <dbReference type="NCBI Taxonomy" id="412755"/>
    <lineage>
        <taxon>unclassified sequences</taxon>
        <taxon>metagenomes</taxon>
        <taxon>ecological metagenomes</taxon>
    </lineage>
</organism>
<dbReference type="EMBL" id="LAZR01002611">
    <property type="protein sequence ID" value="KKN27831.1"/>
    <property type="molecule type" value="Genomic_DNA"/>
</dbReference>
<name>A0A0F9RS88_9ZZZZ</name>
<comment type="caution">
    <text evidence="1">The sequence shown here is derived from an EMBL/GenBank/DDBJ whole genome shotgun (WGS) entry which is preliminary data.</text>
</comment>
<gene>
    <name evidence="1" type="ORF">LCGC14_0860520</name>
</gene>
<sequence>MVDYNKYGWTYAQFHSFIGWDKGTQLVYEAWENLWSRRVDAYIFLDIGTCPRLTDSNEKAEVGDIVNEMMVQMNIYLKGESVDSPMQTGFYTGPGFPQFKGERKGVGTGHFLILNKYRRRASASLASIGDLSFGP</sequence>